<dbReference type="EMBL" id="NGKB01000016">
    <property type="protein sequence ID" value="RSU10788.1"/>
    <property type="molecule type" value="Genomic_DNA"/>
</dbReference>
<dbReference type="RefSeq" id="WP_126795921.1">
    <property type="nucleotide sequence ID" value="NZ_CP060720.1"/>
</dbReference>
<dbReference type="Gene3D" id="1.20.1270.70">
    <property type="entry name" value="Designed single chain three-helix bundle"/>
    <property type="match status" value="5"/>
</dbReference>
<organism evidence="3 4">
    <name type="scientific">Vagococcus carniphilus</name>
    <dbReference type="NCBI Taxonomy" id="218144"/>
    <lineage>
        <taxon>Bacteria</taxon>
        <taxon>Bacillati</taxon>
        <taxon>Bacillota</taxon>
        <taxon>Bacilli</taxon>
        <taxon>Lactobacillales</taxon>
        <taxon>Enterococcaceae</taxon>
        <taxon>Vagococcus</taxon>
    </lineage>
</organism>
<evidence type="ECO:0000256" key="1">
    <source>
        <dbReference type="SAM" id="MobiDB-lite"/>
    </source>
</evidence>
<proteinExistence type="predicted"/>
<evidence type="ECO:0000313" key="4">
    <source>
        <dbReference type="Proteomes" id="UP000288028"/>
    </source>
</evidence>
<dbReference type="InterPro" id="IPR018392">
    <property type="entry name" value="LysM"/>
</dbReference>
<dbReference type="Pfam" id="PF07554">
    <property type="entry name" value="FIVAR"/>
    <property type="match status" value="5"/>
</dbReference>
<feature type="domain" description="LysM" evidence="2">
    <location>
        <begin position="73"/>
        <end position="117"/>
    </location>
</feature>
<feature type="compositionally biased region" description="Pro residues" evidence="1">
    <location>
        <begin position="186"/>
        <end position="205"/>
    </location>
</feature>
<dbReference type="PROSITE" id="PS51782">
    <property type="entry name" value="LYSM"/>
    <property type="match status" value="1"/>
</dbReference>
<sequence>MKNRDFSTVQSSKQIEKKVMKKAKKQWVVKGLLFSTILGSSLLLSNVETFAQEIQKEWKPRTSEQIKEEIKGNEYIIKWGDTLSAISVATDISINRLAEINQITNIDLIYAGNKLVFGGEINSKTGEDNRVVAVQDSKGKTSVVINTDENKPLVNQKETNKAKETENNGGTYTPPKTDNNGSKPLPEVPTVPKPKPEEPVPPVKPVDPVKPTDPEPPVDPVNPGKTEADKTQLTALYNSTIDYKSTDYEENSWLQFKNTRNEAKTVLDNKEATQSEIDNMTVKLQSAINGLVPIATPEIVDKTNLLNLVEEVKDYQESDYTTESWSVFYDSFVSGTDVLANESATQEEVDSAYKNLSQSISSLEKVKEVNKQDLIVLYDSTASLNPDDYTEKSYNDFILAKSDAKSVIDNPNATVDDVNKAQQSLQQAIDSLEKIVVVDKTKLIELYDSTASLNPDDYTEKSYNDFILAKSDAKSVIDNPKATDDEVNKAQQSLQQAIDSLEKVVIADKTKLIELYDSTASLNPNDYTEESWNSFIIVKADAKSVIDNPNATQEEADSINQLLLEKVENLEKKAEESDFSKLAEKTPTYSLSMTEKIEASINAFRIQNGEKSLPISQRSRELSDADAKQNVSDDYMNWSADHNENAIGTTFSIIGATNEDEAVQKAMTNWINSQGHHDAMLWDDNGDIGASVYVMKTTKNGTVIYTFEFIATMYPDWM</sequence>
<gene>
    <name evidence="3" type="ORF">CBF28_12875</name>
</gene>
<dbReference type="Gene3D" id="3.10.350.10">
    <property type="entry name" value="LysM domain"/>
    <property type="match status" value="1"/>
</dbReference>
<dbReference type="InterPro" id="IPR035940">
    <property type="entry name" value="CAP_sf"/>
</dbReference>
<dbReference type="SMART" id="SM00257">
    <property type="entry name" value="LysM"/>
    <property type="match status" value="1"/>
</dbReference>
<accession>A0A430ARV1</accession>
<dbReference type="GeneID" id="95582173"/>
<dbReference type="Pfam" id="PF00188">
    <property type="entry name" value="CAP"/>
    <property type="match status" value="1"/>
</dbReference>
<feature type="region of interest" description="Disordered" evidence="1">
    <location>
        <begin position="143"/>
        <end position="228"/>
    </location>
</feature>
<reference evidence="3 4" key="1">
    <citation type="submission" date="2017-05" db="EMBL/GenBank/DDBJ databases">
        <title>Vagococcus spp. assemblies.</title>
        <authorList>
            <person name="Gulvik C.A."/>
        </authorList>
    </citation>
    <scope>NUCLEOTIDE SEQUENCE [LARGE SCALE GENOMIC DNA]</scope>
    <source>
        <strain evidence="3 4">SS1714</strain>
    </source>
</reference>
<name>A0A430ARV1_9ENTE</name>
<dbReference type="SUPFAM" id="SSF55797">
    <property type="entry name" value="PR-1-like"/>
    <property type="match status" value="1"/>
</dbReference>
<dbReference type="InterPro" id="IPR036779">
    <property type="entry name" value="LysM_dom_sf"/>
</dbReference>
<evidence type="ECO:0000259" key="2">
    <source>
        <dbReference type="PROSITE" id="PS51782"/>
    </source>
</evidence>
<keyword evidence="4" id="KW-1185">Reference proteome</keyword>
<dbReference type="OrthoDB" id="9798935at2"/>
<dbReference type="AlphaFoldDB" id="A0A430ARV1"/>
<evidence type="ECO:0000313" key="3">
    <source>
        <dbReference type="EMBL" id="RSU10788.1"/>
    </source>
</evidence>
<dbReference type="InterPro" id="IPR014044">
    <property type="entry name" value="CAP_dom"/>
</dbReference>
<comment type="caution">
    <text evidence="3">The sequence shown here is derived from an EMBL/GenBank/DDBJ whole genome shotgun (WGS) entry which is preliminary data.</text>
</comment>
<dbReference type="Gene3D" id="3.40.33.10">
    <property type="entry name" value="CAP"/>
    <property type="match status" value="1"/>
</dbReference>
<dbReference type="Proteomes" id="UP000288028">
    <property type="component" value="Unassembled WGS sequence"/>
</dbReference>
<dbReference type="Pfam" id="PF01476">
    <property type="entry name" value="LysM"/>
    <property type="match status" value="1"/>
</dbReference>
<dbReference type="SUPFAM" id="SSF54106">
    <property type="entry name" value="LysM domain"/>
    <property type="match status" value="1"/>
</dbReference>
<feature type="compositionally biased region" description="Polar residues" evidence="1">
    <location>
        <begin position="167"/>
        <end position="182"/>
    </location>
</feature>
<protein>
    <recommendedName>
        <fullName evidence="2">LysM domain-containing protein</fullName>
    </recommendedName>
</protein>